<reference evidence="2 3" key="1">
    <citation type="submission" date="2012-11" db="EMBL/GenBank/DDBJ databases">
        <title>Whole genome sequence of Gluconacetobacter europaeus NBRC3261.</title>
        <authorList>
            <person name="Azuma Y."/>
            <person name="Higashiura N."/>
            <person name="Hirakawa H."/>
            <person name="Matsushita K."/>
        </authorList>
    </citation>
    <scope>NUCLEOTIDE SEQUENCE [LARGE SCALE GENOMIC DNA]</scope>
    <source>
        <strain evidence="2 3">NBRC 3261</strain>
    </source>
</reference>
<evidence type="ECO:0000256" key="1">
    <source>
        <dbReference type="SAM" id="Phobius"/>
    </source>
</evidence>
<proteinExistence type="predicted"/>
<keyword evidence="1" id="KW-0812">Transmembrane</keyword>
<gene>
    <name evidence="2" type="ORF">Geu3261_0090_021</name>
</gene>
<organism evidence="2 3">
    <name type="scientific">Komagataeibacter europaeus NBRC 3261</name>
    <dbReference type="NCBI Taxonomy" id="1234669"/>
    <lineage>
        <taxon>Bacteria</taxon>
        <taxon>Pseudomonadati</taxon>
        <taxon>Pseudomonadota</taxon>
        <taxon>Alphaproteobacteria</taxon>
        <taxon>Acetobacterales</taxon>
        <taxon>Acetobacteraceae</taxon>
        <taxon>Komagataeibacter</taxon>
    </lineage>
</organism>
<dbReference type="RefSeq" id="WP_187293555.1">
    <property type="nucleotide sequence ID" value="NZ_BANI01000083.1"/>
</dbReference>
<feature type="transmembrane region" description="Helical" evidence="1">
    <location>
        <begin position="22"/>
        <end position="44"/>
    </location>
</feature>
<dbReference type="Proteomes" id="UP000032675">
    <property type="component" value="Unassembled WGS sequence"/>
</dbReference>
<protein>
    <submittedName>
        <fullName evidence="2">Uncharacterized protein</fullName>
    </submittedName>
</protein>
<dbReference type="AlphaFoldDB" id="A0A0D6Q106"/>
<evidence type="ECO:0000313" key="3">
    <source>
        <dbReference type="Proteomes" id="UP000032675"/>
    </source>
</evidence>
<sequence>MIHIPDRHLDRIRDNLPTTHEIAAHVLLFCIIWGGLVLIVLEALP</sequence>
<comment type="caution">
    <text evidence="2">The sequence shown here is derived from an EMBL/GenBank/DDBJ whole genome shotgun (WGS) entry which is preliminary data.</text>
</comment>
<name>A0A0D6Q106_KOMEU</name>
<keyword evidence="1" id="KW-1133">Transmembrane helix</keyword>
<keyword evidence="1" id="KW-0472">Membrane</keyword>
<accession>A0A0D6Q106</accession>
<dbReference type="EMBL" id="BANI01000083">
    <property type="protein sequence ID" value="GAN96675.1"/>
    <property type="molecule type" value="Genomic_DNA"/>
</dbReference>
<evidence type="ECO:0000313" key="2">
    <source>
        <dbReference type="EMBL" id="GAN96675.1"/>
    </source>
</evidence>